<evidence type="ECO:0000313" key="6">
    <source>
        <dbReference type="Proteomes" id="UP000306409"/>
    </source>
</evidence>
<dbReference type="InterPro" id="IPR007345">
    <property type="entry name" value="Polysacch_pyruvyl_Trfase"/>
</dbReference>
<dbReference type="GO" id="GO:0016740">
    <property type="term" value="F:transferase activity"/>
    <property type="evidence" value="ECO:0007669"/>
    <property type="project" value="UniProtKB-KW"/>
</dbReference>
<proteinExistence type="predicted"/>
<dbReference type="Pfam" id="PF04230">
    <property type="entry name" value="PS_pyruv_trans"/>
    <property type="match status" value="1"/>
</dbReference>
<gene>
    <name evidence="5" type="ORF">EHE19_017415</name>
</gene>
<dbReference type="InterPro" id="IPR007525">
    <property type="entry name" value="FrhB_FdhB_C"/>
</dbReference>
<dbReference type="GO" id="GO:0051536">
    <property type="term" value="F:iron-sulfur cluster binding"/>
    <property type="evidence" value="ECO:0007669"/>
    <property type="project" value="UniProtKB-KW"/>
</dbReference>
<evidence type="ECO:0000256" key="1">
    <source>
        <dbReference type="ARBA" id="ARBA00022723"/>
    </source>
</evidence>
<dbReference type="PROSITE" id="PS00198">
    <property type="entry name" value="4FE4S_FER_1"/>
    <property type="match status" value="1"/>
</dbReference>
<dbReference type="Pfam" id="PF04432">
    <property type="entry name" value="FrhB_FdhB_C"/>
    <property type="match status" value="1"/>
</dbReference>
<feature type="domain" description="4Fe-4S ferredoxin-type" evidence="4">
    <location>
        <begin position="421"/>
        <end position="450"/>
    </location>
</feature>
<organism evidence="5 6">
    <name type="scientific">Ruminiclostridium herbifermentans</name>
    <dbReference type="NCBI Taxonomy" id="2488810"/>
    <lineage>
        <taxon>Bacteria</taxon>
        <taxon>Bacillati</taxon>
        <taxon>Bacillota</taxon>
        <taxon>Clostridia</taxon>
        <taxon>Eubacteriales</taxon>
        <taxon>Oscillospiraceae</taxon>
        <taxon>Ruminiclostridium</taxon>
    </lineage>
</organism>
<dbReference type="EMBL" id="CP061336">
    <property type="protein sequence ID" value="QNU66605.1"/>
    <property type="molecule type" value="Genomic_DNA"/>
</dbReference>
<keyword evidence="2" id="KW-0408">Iron</keyword>
<dbReference type="InterPro" id="IPR017900">
    <property type="entry name" value="4Fe4S_Fe_S_CS"/>
</dbReference>
<evidence type="ECO:0000313" key="5">
    <source>
        <dbReference type="EMBL" id="QNU66605.1"/>
    </source>
</evidence>
<keyword evidence="6" id="KW-1185">Reference proteome</keyword>
<dbReference type="Pfam" id="PF12838">
    <property type="entry name" value="Fer4_7"/>
    <property type="match status" value="1"/>
</dbReference>
<name>A0A4U7JK36_9FIRM</name>
<dbReference type="InterPro" id="IPR017896">
    <property type="entry name" value="4Fe4S_Fe-S-bd"/>
</dbReference>
<dbReference type="PANTHER" id="PTHR43193">
    <property type="match status" value="1"/>
</dbReference>
<evidence type="ECO:0000256" key="3">
    <source>
        <dbReference type="ARBA" id="ARBA00023014"/>
    </source>
</evidence>
<dbReference type="OrthoDB" id="430408at2"/>
<keyword evidence="3" id="KW-0411">Iron-sulfur</keyword>
<accession>A0A4U7JK36</accession>
<dbReference type="KEGG" id="rher:EHE19_017415"/>
<keyword evidence="5" id="KW-0808">Transferase</keyword>
<dbReference type="AlphaFoldDB" id="A0A4U7JK36"/>
<dbReference type="PROSITE" id="PS51379">
    <property type="entry name" value="4FE4S_FER_2"/>
    <property type="match status" value="2"/>
</dbReference>
<dbReference type="PANTHER" id="PTHR43193:SF2">
    <property type="entry name" value="POLYFERREDOXIN PROTEIN FWDF"/>
    <property type="match status" value="1"/>
</dbReference>
<dbReference type="Proteomes" id="UP000306409">
    <property type="component" value="Chromosome"/>
</dbReference>
<feature type="domain" description="4Fe-4S ferredoxin-type" evidence="4">
    <location>
        <begin position="386"/>
        <end position="416"/>
    </location>
</feature>
<reference evidence="5 6" key="1">
    <citation type="submission" date="2020-09" db="EMBL/GenBank/DDBJ databases">
        <title>Characterization and genome sequencing of Ruminiclostridium sp. nov. MA18.</title>
        <authorList>
            <person name="Rettenmaier R."/>
            <person name="Kowollik M.-L."/>
            <person name="Liebl W."/>
            <person name="Zverlov V."/>
        </authorList>
    </citation>
    <scope>NUCLEOTIDE SEQUENCE [LARGE SCALE GENOMIC DNA]</scope>
    <source>
        <strain evidence="5 6">MA18</strain>
    </source>
</reference>
<dbReference type="Gene3D" id="3.30.70.20">
    <property type="match status" value="1"/>
</dbReference>
<keyword evidence="1" id="KW-0479">Metal-binding</keyword>
<dbReference type="RefSeq" id="WP_137697372.1">
    <property type="nucleotide sequence ID" value="NZ_CP061336.1"/>
</dbReference>
<dbReference type="InterPro" id="IPR052977">
    <property type="entry name" value="Polyferredoxin-like_ET"/>
</dbReference>
<protein>
    <submittedName>
        <fullName evidence="5">Polysaccharide pyruvyl transferase family protein</fullName>
    </submittedName>
</protein>
<evidence type="ECO:0000259" key="4">
    <source>
        <dbReference type="PROSITE" id="PS51379"/>
    </source>
</evidence>
<dbReference type="GO" id="GO:0046872">
    <property type="term" value="F:metal ion binding"/>
    <property type="evidence" value="ECO:0007669"/>
    <property type="project" value="UniProtKB-KW"/>
</dbReference>
<dbReference type="SUPFAM" id="SSF54862">
    <property type="entry name" value="4Fe-4S ferredoxins"/>
    <property type="match status" value="1"/>
</dbReference>
<sequence>MSLNKIALMTWFHYNNFGTVLQVYALSETLKRMGFDPSVINYIPIDKRIWTIKDMLKNPMLFLNKVIHTVNRAVKSYGDVDTERSKLFDSFRKENIKFTHSCDTASKLHALNNQFDTFICGSDQIWTPTAYNSKYFLDFVNNDWKKVSYAPSMGVSSINDDDIKENMRKQLKSFKYISVREKEGREIIRSLTGQDAKVVLDPTLLLSKKDWKEIKDSKFDLKLINKPYLLCYFLGSAKKPWKSVERIAEKLGLEIVVIPVHPKDYKRSFKVLNGVGPLEFLDLFENAHFVCTDSFHGTVFSIINEKPFVVYKRFSDKNKTSQNSRIYNILSLFGLESKLYCGNDKVSVQNAMNINYEAVNKLLEEKRECSKRFLSNSIKNSINSDTVSNIKITNTCCGCGVCKAVCPQSAISIAVNNNGFLQANINEDKCNRCRKCVTVCPFNGKNAAPIGKDKDKLFMGRSKYNFTLNSSSSGGVAHELARYCCKSGYDVIGCVYDKENKIAKHTCVLAGHVAKINTFQGSKYIQSHFESSINQILNSKKAIIFGTPCQVAGIDNLLRNKGTRDNYVLVDLICHGVPSDILWKKYLDELSLQYNFGKTPDVEFRYKPKGWQKRHIKISDGDKAYIKEESKDLFFRFFKIGNCLADCCYECNFRTSSCSDIRLGDYWGKKYRNDKKGASMVLSLTQKGEILLNSLHNYNKAELIQNRLSDYWTIQMPKNANKPIFYERLLSDLKNDKASLKVLAKKYCRQYEQAKKLHKIAGKFKKNQLKNS</sequence>
<evidence type="ECO:0000256" key="2">
    <source>
        <dbReference type="ARBA" id="ARBA00023004"/>
    </source>
</evidence>